<keyword evidence="2" id="KW-1185">Reference proteome</keyword>
<accession>A0A2T6ZT83</accession>
<organism evidence="1 2">
    <name type="scientific">Tuber borchii</name>
    <name type="common">White truffle</name>
    <dbReference type="NCBI Taxonomy" id="42251"/>
    <lineage>
        <taxon>Eukaryota</taxon>
        <taxon>Fungi</taxon>
        <taxon>Dikarya</taxon>
        <taxon>Ascomycota</taxon>
        <taxon>Pezizomycotina</taxon>
        <taxon>Pezizomycetes</taxon>
        <taxon>Pezizales</taxon>
        <taxon>Tuberaceae</taxon>
        <taxon>Tuber</taxon>
    </lineage>
</organism>
<protein>
    <submittedName>
        <fullName evidence="1">Uncharacterized protein</fullName>
    </submittedName>
</protein>
<dbReference type="AlphaFoldDB" id="A0A2T6ZT83"/>
<proteinExistence type="predicted"/>
<evidence type="ECO:0000313" key="1">
    <source>
        <dbReference type="EMBL" id="PUU78634.1"/>
    </source>
</evidence>
<feature type="non-terminal residue" evidence="1">
    <location>
        <position position="137"/>
    </location>
</feature>
<name>A0A2T6ZT83_TUBBO</name>
<reference evidence="1 2" key="1">
    <citation type="submission" date="2017-04" db="EMBL/GenBank/DDBJ databases">
        <title>Draft genome sequence of Tuber borchii Vittad., a whitish edible truffle.</title>
        <authorList>
            <consortium name="DOE Joint Genome Institute"/>
            <person name="Murat C."/>
            <person name="Kuo A."/>
            <person name="Barry K.W."/>
            <person name="Clum A."/>
            <person name="Dockter R.B."/>
            <person name="Fauchery L."/>
            <person name="Iotti M."/>
            <person name="Kohler A."/>
            <person name="Labutti K."/>
            <person name="Lindquist E.A."/>
            <person name="Lipzen A."/>
            <person name="Ohm R.A."/>
            <person name="Wang M."/>
            <person name="Grigoriev I.V."/>
            <person name="Zambonelli A."/>
            <person name="Martin F.M."/>
        </authorList>
    </citation>
    <scope>NUCLEOTIDE SEQUENCE [LARGE SCALE GENOMIC DNA]</scope>
    <source>
        <strain evidence="1 2">Tbo3840</strain>
    </source>
</reference>
<dbReference type="EMBL" id="NESQ01000113">
    <property type="protein sequence ID" value="PUU78634.1"/>
    <property type="molecule type" value="Genomic_DNA"/>
</dbReference>
<evidence type="ECO:0000313" key="2">
    <source>
        <dbReference type="Proteomes" id="UP000244722"/>
    </source>
</evidence>
<dbReference type="STRING" id="42251.A0A2T6ZT83"/>
<comment type="caution">
    <text evidence="1">The sequence shown here is derived from an EMBL/GenBank/DDBJ whole genome shotgun (WGS) entry which is preliminary data.</text>
</comment>
<sequence>MRDRFISTYRKNKLHNSTRKDRRIIAEGNATVHGGDIISDVSLYFSQATSPQRRNDPAVFKKLYGIHPSMVAQIKYEKIIDLLNSHAGVVASDFKTTSKRFSGEFAKFVMALKEAGYPGGYLDVSDSKVAIAHEKFM</sequence>
<dbReference type="Proteomes" id="UP000244722">
    <property type="component" value="Unassembled WGS sequence"/>
</dbReference>
<dbReference type="OrthoDB" id="5420280at2759"/>
<gene>
    <name evidence="1" type="ORF">B9Z19DRAFT_898149</name>
</gene>